<dbReference type="SUPFAM" id="SSF56112">
    <property type="entry name" value="Protein kinase-like (PK-like)"/>
    <property type="match status" value="1"/>
</dbReference>
<comment type="caution">
    <text evidence="2">The sequence shown here is derived from an EMBL/GenBank/DDBJ whole genome shotgun (WGS) entry which is preliminary data.</text>
</comment>
<reference evidence="2" key="1">
    <citation type="journal article" date="2014" name="Front. Microbiol.">
        <title>High frequency of phylogenetically diverse reductive dehalogenase-homologous genes in deep subseafloor sedimentary metagenomes.</title>
        <authorList>
            <person name="Kawai M."/>
            <person name="Futagami T."/>
            <person name="Toyoda A."/>
            <person name="Takaki Y."/>
            <person name="Nishi S."/>
            <person name="Hori S."/>
            <person name="Arai W."/>
            <person name="Tsubouchi T."/>
            <person name="Morono Y."/>
            <person name="Uchiyama I."/>
            <person name="Ito T."/>
            <person name="Fujiyama A."/>
            <person name="Inagaki F."/>
            <person name="Takami H."/>
        </authorList>
    </citation>
    <scope>NUCLEOTIDE SEQUENCE</scope>
    <source>
        <strain evidence="2">Expedition CK06-06</strain>
    </source>
</reference>
<protein>
    <recommendedName>
        <fullName evidence="1">Protein kinase domain-containing protein</fullName>
    </recommendedName>
</protein>
<organism evidence="2">
    <name type="scientific">marine sediment metagenome</name>
    <dbReference type="NCBI Taxonomy" id="412755"/>
    <lineage>
        <taxon>unclassified sequences</taxon>
        <taxon>metagenomes</taxon>
        <taxon>ecological metagenomes</taxon>
    </lineage>
</organism>
<name>X1R033_9ZZZZ</name>
<dbReference type="PANTHER" id="PTHR44167:SF24">
    <property type="entry name" value="SERINE_THREONINE-PROTEIN KINASE CHK2"/>
    <property type="match status" value="1"/>
</dbReference>
<dbReference type="InterPro" id="IPR011009">
    <property type="entry name" value="Kinase-like_dom_sf"/>
</dbReference>
<proteinExistence type="predicted"/>
<dbReference type="EMBL" id="BARV01034621">
    <property type="protein sequence ID" value="GAI48904.1"/>
    <property type="molecule type" value="Genomic_DNA"/>
</dbReference>
<dbReference type="Gene3D" id="1.10.510.10">
    <property type="entry name" value="Transferase(Phosphotransferase) domain 1"/>
    <property type="match status" value="1"/>
</dbReference>
<gene>
    <name evidence="2" type="ORF">S06H3_54174</name>
</gene>
<feature type="non-terminal residue" evidence="2">
    <location>
        <position position="1"/>
    </location>
</feature>
<evidence type="ECO:0000313" key="2">
    <source>
        <dbReference type="EMBL" id="GAI48904.1"/>
    </source>
</evidence>
<dbReference type="GO" id="GO:0005634">
    <property type="term" value="C:nucleus"/>
    <property type="evidence" value="ECO:0007669"/>
    <property type="project" value="TreeGrafter"/>
</dbReference>
<dbReference type="InterPro" id="IPR000719">
    <property type="entry name" value="Prot_kinase_dom"/>
</dbReference>
<accession>X1R033</accession>
<dbReference type="GO" id="GO:0044773">
    <property type="term" value="P:mitotic DNA damage checkpoint signaling"/>
    <property type="evidence" value="ECO:0007669"/>
    <property type="project" value="TreeGrafter"/>
</dbReference>
<sequence>NILLATKGSGYIAKIADFSIAKSLEDLGLNGSILTKPQACMGTLPYMPPEQVIDVRKATFTADVFSMGAMFYQMLTSQLVRNFSRNQNEAIRQVVQDKTIAIEQRDQSISTKLALVVNKSIELDPNRRYKNSSEFKAALEDAMD</sequence>
<dbReference type="GO" id="GO:0004674">
    <property type="term" value="F:protein serine/threonine kinase activity"/>
    <property type="evidence" value="ECO:0007669"/>
    <property type="project" value="TreeGrafter"/>
</dbReference>
<feature type="domain" description="Protein kinase" evidence="1">
    <location>
        <begin position="1"/>
        <end position="143"/>
    </location>
</feature>
<dbReference type="PROSITE" id="PS50011">
    <property type="entry name" value="PROTEIN_KINASE_DOM"/>
    <property type="match status" value="1"/>
</dbReference>
<dbReference type="Pfam" id="PF00069">
    <property type="entry name" value="Pkinase"/>
    <property type="match status" value="1"/>
</dbReference>
<evidence type="ECO:0000259" key="1">
    <source>
        <dbReference type="PROSITE" id="PS50011"/>
    </source>
</evidence>
<dbReference type="GO" id="GO:0005524">
    <property type="term" value="F:ATP binding"/>
    <property type="evidence" value="ECO:0007669"/>
    <property type="project" value="InterPro"/>
</dbReference>
<dbReference type="PANTHER" id="PTHR44167">
    <property type="entry name" value="OVARIAN-SPECIFIC SERINE/THREONINE-PROTEIN KINASE LOK-RELATED"/>
    <property type="match status" value="1"/>
</dbReference>
<dbReference type="AlphaFoldDB" id="X1R033"/>